<organism evidence="6 7">
    <name type="scientific">Chlamydomonas schloesseri</name>
    <dbReference type="NCBI Taxonomy" id="2026947"/>
    <lineage>
        <taxon>Eukaryota</taxon>
        <taxon>Viridiplantae</taxon>
        <taxon>Chlorophyta</taxon>
        <taxon>core chlorophytes</taxon>
        <taxon>Chlorophyceae</taxon>
        <taxon>CS clade</taxon>
        <taxon>Chlamydomonadales</taxon>
        <taxon>Chlamydomonadaceae</taxon>
        <taxon>Chlamydomonas</taxon>
    </lineage>
</organism>
<dbReference type="CDD" id="cd12797">
    <property type="entry name" value="M23_peptidase"/>
    <property type="match status" value="1"/>
</dbReference>
<feature type="region of interest" description="Disordered" evidence="3">
    <location>
        <begin position="1213"/>
        <end position="1269"/>
    </location>
</feature>
<protein>
    <recommendedName>
        <fullName evidence="8">Sfi1 spindle body domain-containing protein</fullName>
    </recommendedName>
</protein>
<feature type="region of interest" description="Disordered" evidence="3">
    <location>
        <begin position="1851"/>
        <end position="1939"/>
    </location>
</feature>
<dbReference type="Pfam" id="PF08457">
    <property type="entry name" value="Sfi1"/>
    <property type="match status" value="1"/>
</dbReference>
<evidence type="ECO:0000259" key="4">
    <source>
        <dbReference type="Pfam" id="PF01551"/>
    </source>
</evidence>
<feature type="region of interest" description="Disordered" evidence="3">
    <location>
        <begin position="2691"/>
        <end position="2771"/>
    </location>
</feature>
<feature type="compositionally biased region" description="Basic and acidic residues" evidence="3">
    <location>
        <begin position="2636"/>
        <end position="2648"/>
    </location>
</feature>
<evidence type="ECO:0000313" key="7">
    <source>
        <dbReference type="Proteomes" id="UP000613740"/>
    </source>
</evidence>
<feature type="region of interest" description="Disordered" evidence="3">
    <location>
        <begin position="1722"/>
        <end position="1826"/>
    </location>
</feature>
<dbReference type="Gene3D" id="2.70.70.10">
    <property type="entry name" value="Glucose Permease (Domain IIA)"/>
    <property type="match status" value="1"/>
</dbReference>
<reference evidence="6" key="1">
    <citation type="journal article" date="2020" name="bioRxiv">
        <title>Comparative genomics of Chlamydomonas.</title>
        <authorList>
            <person name="Craig R.J."/>
            <person name="Hasan A.R."/>
            <person name="Ness R.W."/>
            <person name="Keightley P.D."/>
        </authorList>
    </citation>
    <scope>NUCLEOTIDE SEQUENCE</scope>
    <source>
        <strain evidence="6">CCAP 11/173</strain>
    </source>
</reference>
<dbReference type="PANTHER" id="PTHR10331:SF6">
    <property type="entry name" value="SPINDLE ASSEMBLY ABNORMAL 4"/>
    <property type="match status" value="1"/>
</dbReference>
<gene>
    <name evidence="6" type="ORF">HYH02_005846</name>
</gene>
<dbReference type="InterPro" id="IPR016047">
    <property type="entry name" value="M23ase_b-sheet_dom"/>
</dbReference>
<evidence type="ECO:0000259" key="5">
    <source>
        <dbReference type="Pfam" id="PF08457"/>
    </source>
</evidence>
<feature type="compositionally biased region" description="Polar residues" evidence="3">
    <location>
        <begin position="1497"/>
        <end position="1514"/>
    </location>
</feature>
<dbReference type="PANTHER" id="PTHR10331">
    <property type="entry name" value="T COMPLEX PROTEIN 10"/>
    <property type="match status" value="1"/>
</dbReference>
<dbReference type="OrthoDB" id="550076at2759"/>
<feature type="compositionally biased region" description="Low complexity" evidence="3">
    <location>
        <begin position="1967"/>
        <end position="1978"/>
    </location>
</feature>
<feature type="region of interest" description="Disordered" evidence="3">
    <location>
        <begin position="2799"/>
        <end position="2827"/>
    </location>
</feature>
<accession>A0A835WK01</accession>
<evidence type="ECO:0000256" key="3">
    <source>
        <dbReference type="SAM" id="MobiDB-lite"/>
    </source>
</evidence>
<feature type="region of interest" description="Disordered" evidence="3">
    <location>
        <begin position="1428"/>
        <end position="1585"/>
    </location>
</feature>
<keyword evidence="2" id="KW-0175">Coiled coil</keyword>
<feature type="region of interest" description="Disordered" evidence="3">
    <location>
        <begin position="2406"/>
        <end position="2425"/>
    </location>
</feature>
<sequence>MQFGQGTACLHQLTHGDVVVLESLQSSSAYAVEVREAEGGSVAQLQLTASPVEVAAAQPAAALEVVQQGEWVGLRSLILDGLFLQARKKAPSLVFFSNRLGVWEQWKVEPLYQGVLQQHSPAMCLTSRQVSSVSLSVRAWRVGSTAAALPIHVAPQPLPASGLRPLDASAGYALTYAGSGGGGATMTSAGRIGTTEGGYAESVGSSSLQDEALELSHNVVKGYVTRVTKWPLFLAFRLWRAEARAQRSRRAAAAASAQLQQEAEAALAAQQRAAVERHQRHMMLLACQCWARLRTRQLSRALQDWHVRARRSGHLERLRQLLQRSLRHRHMATALGAWSRYARDHHARLVQLRGFYLRMASRRARAVLLGWREAAAEQRFAIAGVQLRRGTVLLAKVLRGWWGLIERLQAARQRAHVLADAATDAALFSILHAWRGCCLRRQQLAARAQLLLVATARRILATAWGAWRDQTDAAAERRQRAGLLAALRRQHEAAAVLRHWAVRVAETSALRFAADQMGARRRRRLLPAVFTAWRAMADLSADLEDEHSPQAATRCLDTLHRLVSGEHRRGVLRRLLAAWRRLAADGVRRAVMADAMRRLLTRSRAADVLLRWRELLRHQSWLQSELLAVYRQGAARKALQGWADVATGKARLASTAALVGRRLWRRRLSQALGSWRAQAARAHGLWNAAGARATVSLARRMLQGWRRRCDVSRAWLGALGRCRGRYERILLASSMRALHARVSLQQRVAVLSLKCGAALARRALRGWRHQAVAGLRLQSFGRLLHAKWRRTLSRAVLRSWFLAAHSACLQLHLLEALEAASLSGGVATAAGGGRDGAAVLPAWQAAWPAGWAPGAAVAGFYVPPVSSAAAGALAAAAAAAFDRRHAAVLRLLVASLGGAGAGGGAGNGGSAAMWAAAELLLTRLPVLAKLAGRVRRRATEVLRAWHARASYMAGLTRTGVRLQRRRRQLLLGACLRGWSTTVTAVRARRGTAMLLVRRAVKVLGVECLRAWRQAAARAVRLRRTVLLLLGRRVERLERAVLRCWLEEVHETRMRRDEARRIKADARLARMRRTLGAWQEAVAAAGLVRVLAERRFAATWMRFKREVLLVWRNVVELSQQHLTICVRLVRKRTERRCAGAVLGAWRAYAQHERERRENWPLLCRVFLAWLTLVQPAGRAAQAARERLERLEQESATRRSTQRREHTEAAAQLFAAGASPGPPADSDSSVPTALRAATAAPPEPATVASPVSVTGPAAAGPPAAPSAPASISASAPASATAAAAAAASEPPDLSSLPSLRPIIVGPSTVEAAGSPVPGPSEDGRSSPPVEEVHFANRRRSTRDTDNEAGAMVAQAPPGALGSHPAAYMWQQWHNMMQTERANSFGGGAGAIPLPFGAWGQLAASVQAAAEGGDAAALKDRLGKLEEAIKTQREQEEAAKAKAEKDKESASSAPVAASSPPAPAYRPPPPPPTLAPTGSSSARVMTASCRPEPGPMYQIRQGNNTTVGRASTNSLTGLATVDSGNSANAPSPSTTPPPGGAAAAAPAAPAAPTVHVVVHNPYGGPAGPYDPSRPDSPTGGDSMPLGWNWSRRATTDAVVAAAEALLERRSRKKLDVPPMQPAVDEDEEDGAVTTVPYEGPGATRAGRGGGRGAAGASGAAAAAGPAAAVAAALAAAEGSSPQQQARQDAAAVGGGGSPGEEPMAQPSAGVLRPVQVVVRASSAGTGEDLLLPLTPVAPGPAAGTSSGAAADAAADGSQLPPQLRFQLGPPPKRVSPAQAPPWQQQQPRGDAGADLQAAAHPDALPLQGDGYDGSQRSSAGGGGGATLFQPTARRAMSRLSNASLNYSAWGAASAQLSLPPSEQQQEPPQQPGPGRPGHGQELGMPLPLLLPPVPQHGDASTGAPMPAAQDGQQPIVLSPNDSQEQQALQQHPQQQGQQQPITYITQHLVDGRTVVYAQQGAAGPAEKSSPQPQQYQQQGPQALTCAETQQQHQHQHQQRPDSGRAQGRHRVSFAPEAQAAAASGQPSPPLPTQQPQPGVVHGAMTAQGMPGAVVAPGLAAAQLPAGVSPLPPGWVTVPSGAVPPAAAAGPGAAAAGWQGAAPGTAFAVLYPPAAAGGTSGLARGMLVLHAAPAPVPQQALAPAAAAAAAQHASNMGGGGGGALAAAAPDVSDMDALLEELEARSRAAMTSPRRGQGARLVGGAGAGGGGGRPAYGGHGARAATAGGAMVGAAHAGGGSGVAGGGVHVGGGGGLQGLDAIDSLHVRATTLSAPGAPVFGSWGTGHGGAPASDGQAAGGRGAVHTAAAAASGVVGGGGLPSEVDAALRRLEAASVHAHAAAAAWTAVAQQVEEEAAESGERDMSRLAAAVEAAAAAATAAATSSASAAERTARAPAAAAVAREAAAAAAAAAHTRPGSGGRAQAVRAAGAGPGAGGAADLLATFLPGAQEAVRRHAPAAAAAHRAQQQGRAGASPRYSGQEEAELDSAIVQPFRAASRPEPRWLADASAAAADSSEQWAAYGRAVHLAGQRRRAAGPAADPAYLRHSQPQGAYAGQAGARSCYEEQQQQQQQQHDHHQLDRRRQLSGGSANSDVAAGAEACPTCGSPTRPSTLHSRHAEAPARGTNSQGHALEPEPMQSGREGRRVRWSTDGEHLASAREQRHLEAHADLDDLSELAMLAQRRGNTHLAAALAALSGPSGGGAAREPSPREPAHAAVPPPVAIQARSVPGAASAGRGDALPPPVHHGRDPPSVSSVAAHPPRDRTCTRAPASAPPTPPRFVGGMAAAAGGGGVQPPFPGALAANLPRRPSTQGSASSVASSSVTSAADNGGPTLPALIDVDGSRLDAFDPDPLGSPLKGVLGECRRLQAAAVRREEEGHAVVREVVSGLSPRSAVAAALRAVMEGPPSCGGAVETVHGGGCLASWDMSLATVDRWNLTTDTPSDTFTPRQKESQSNRIDFHRGVDMPCPIGSGVFAIETGYLYRIEASTSNGGYDGIAVYVKHNRATGRSCKSAQGIWFSVYMHLNATKWNAFCANETHCQQTVTNATILKGERIASSGAGYSEFPHLHFEIRDAPMWDNCSSNWQADAINPFRVLPYNRDNNTAHNTNITVTSVTNYGVNYIDPQISVNFWTTRFDWNRIEVVMRNSSGQVIGTNQVPLDSGYGQYNQYPNFYDIEIWNRANACPYCPMHTCTYDPNTHNEKPCSDSNSTLCFNGVRLYPYIFNSRTTHLGYDVTFNLTKPADQRVASVTASLYVAGSSTAFASTTWTAPPQTGVRAPSPSPSPSTSNLFGGRKPGGRSPKPKHSPKPKRSPKPNRHKPQ</sequence>
<feature type="compositionally biased region" description="Pro residues" evidence="3">
    <location>
        <begin position="1457"/>
        <end position="1471"/>
    </location>
</feature>
<feature type="compositionally biased region" description="Low complexity" evidence="3">
    <location>
        <begin position="1852"/>
        <end position="1864"/>
    </location>
</feature>
<feature type="compositionally biased region" description="Low complexity" evidence="3">
    <location>
        <begin position="1726"/>
        <end position="1753"/>
    </location>
</feature>
<feature type="compositionally biased region" description="Low complexity" evidence="3">
    <location>
        <begin position="1653"/>
        <end position="1678"/>
    </location>
</feature>
<feature type="region of interest" description="Disordered" evidence="3">
    <location>
        <begin position="1956"/>
        <end position="2039"/>
    </location>
</feature>
<feature type="compositionally biased region" description="Gly residues" evidence="3">
    <location>
        <begin position="1643"/>
        <end position="1652"/>
    </location>
</feature>
<evidence type="ECO:0000256" key="1">
    <source>
        <dbReference type="ARBA" id="ARBA00005627"/>
    </source>
</evidence>
<feature type="region of interest" description="Disordered" evidence="3">
    <location>
        <begin position="1306"/>
        <end position="1346"/>
    </location>
</feature>
<evidence type="ECO:0000313" key="6">
    <source>
        <dbReference type="EMBL" id="KAG2449098.1"/>
    </source>
</evidence>
<feature type="compositionally biased region" description="Low complexity" evidence="3">
    <location>
        <begin position="2452"/>
        <end position="2468"/>
    </location>
</feature>
<dbReference type="EMBL" id="JAEHOD010000015">
    <property type="protein sequence ID" value="KAG2449098.1"/>
    <property type="molecule type" value="Genomic_DNA"/>
</dbReference>
<keyword evidence="7" id="KW-1185">Reference proteome</keyword>
<comment type="similarity">
    <text evidence="1">Belongs to the TCP10 family.</text>
</comment>
<feature type="compositionally biased region" description="Basic residues" evidence="3">
    <location>
        <begin position="3296"/>
        <end position="3316"/>
    </location>
</feature>
<feature type="region of interest" description="Disordered" evidence="3">
    <location>
        <begin position="1606"/>
        <end position="1705"/>
    </location>
</feature>
<feature type="region of interest" description="Disordered" evidence="3">
    <location>
        <begin position="2546"/>
        <end position="2648"/>
    </location>
</feature>
<dbReference type="Pfam" id="PF01551">
    <property type="entry name" value="Peptidase_M23"/>
    <property type="match status" value="1"/>
</dbReference>
<dbReference type="SUPFAM" id="SSF51261">
    <property type="entry name" value="Duplicated hybrid motif"/>
    <property type="match status" value="1"/>
</dbReference>
<evidence type="ECO:0008006" key="8">
    <source>
        <dbReference type="Google" id="ProtNLM"/>
    </source>
</evidence>
<feature type="compositionally biased region" description="Low complexity" evidence="3">
    <location>
        <begin position="2809"/>
        <end position="2822"/>
    </location>
</feature>
<feature type="region of interest" description="Disordered" evidence="3">
    <location>
        <begin position="3261"/>
        <end position="3316"/>
    </location>
</feature>
<feature type="compositionally biased region" description="Low complexity" evidence="3">
    <location>
        <begin position="1447"/>
        <end position="1456"/>
    </location>
</feature>
<dbReference type="Proteomes" id="UP000613740">
    <property type="component" value="Unassembled WGS sequence"/>
</dbReference>
<comment type="caution">
    <text evidence="6">The sequence shown here is derived from an EMBL/GenBank/DDBJ whole genome shotgun (WGS) entry which is preliminary data.</text>
</comment>
<dbReference type="InterPro" id="IPR011055">
    <property type="entry name" value="Dup_hybrid_motif"/>
</dbReference>
<feature type="region of interest" description="Disordered" evidence="3">
    <location>
        <begin position="2450"/>
        <end position="2479"/>
    </location>
</feature>
<feature type="compositionally biased region" description="Basic and acidic residues" evidence="3">
    <location>
        <begin position="2568"/>
        <end position="2578"/>
    </location>
</feature>
<feature type="domain" description="M23ase beta-sheet core" evidence="4">
    <location>
        <begin position="2955"/>
        <end position="3069"/>
    </location>
</feature>
<dbReference type="InterPro" id="IPR026581">
    <property type="entry name" value="TCP10L/CENPJ"/>
</dbReference>
<feature type="coiled-coil region" evidence="2">
    <location>
        <begin position="1172"/>
        <end position="1199"/>
    </location>
</feature>
<dbReference type="InterPro" id="IPR013665">
    <property type="entry name" value="Sfi1_dom"/>
</dbReference>
<proteinExistence type="inferred from homology"/>
<feature type="region of interest" description="Disordered" evidence="3">
    <location>
        <begin position="2182"/>
        <end position="2203"/>
    </location>
</feature>
<evidence type="ECO:0000256" key="2">
    <source>
        <dbReference type="SAM" id="Coils"/>
    </source>
</evidence>
<feature type="compositionally biased region" description="Low complexity" evidence="3">
    <location>
        <begin position="1773"/>
        <end position="1784"/>
    </location>
</feature>
<feature type="compositionally biased region" description="Low complexity" evidence="3">
    <location>
        <begin position="1920"/>
        <end position="1936"/>
    </location>
</feature>
<feature type="compositionally biased region" description="Low complexity" evidence="3">
    <location>
        <begin position="2745"/>
        <end position="2754"/>
    </location>
</feature>
<name>A0A835WK01_9CHLO</name>
<feature type="compositionally biased region" description="Basic and acidic residues" evidence="3">
    <location>
        <begin position="1428"/>
        <end position="1446"/>
    </location>
</feature>
<feature type="compositionally biased region" description="Low complexity" evidence="3">
    <location>
        <begin position="1537"/>
        <end position="1550"/>
    </location>
</feature>
<feature type="compositionally biased region" description="Low complexity" evidence="3">
    <location>
        <begin position="2011"/>
        <end position="2022"/>
    </location>
</feature>
<feature type="domain" description="Sfi1 spindle body" evidence="5">
    <location>
        <begin position="364"/>
        <end position="535"/>
    </location>
</feature>